<dbReference type="AlphaFoldDB" id="A0A6A6M697"/>
<dbReference type="Gene3D" id="3.20.20.100">
    <property type="entry name" value="NADP-dependent oxidoreductase domain"/>
    <property type="match status" value="1"/>
</dbReference>
<evidence type="ECO:0000313" key="3">
    <source>
        <dbReference type="Proteomes" id="UP000467840"/>
    </source>
</evidence>
<dbReference type="SUPFAM" id="SSF51430">
    <property type="entry name" value="NAD(P)-linked oxidoreductase"/>
    <property type="match status" value="1"/>
</dbReference>
<name>A0A6A6M697_HEVBR</name>
<dbReference type="Proteomes" id="UP000467840">
    <property type="component" value="Chromosome 14"/>
</dbReference>
<dbReference type="EMBL" id="JAAGAX010000006">
    <property type="protein sequence ID" value="KAF2309221.1"/>
    <property type="molecule type" value="Genomic_DNA"/>
</dbReference>
<sequence length="136" mass="15494">MRDAVLDAISLGYRNFDTAAVYGTEQVLGEAIAEALKLGLLASREELFITSKLWCERYVTVLSLYLDLYLIHWLISCMEECQRLGLTKSTGVSNFSRNRFETIFSFATIPPAVNQVEISPVWQQKKLIEFCKTQMS</sequence>
<dbReference type="GO" id="GO:0016491">
    <property type="term" value="F:oxidoreductase activity"/>
    <property type="evidence" value="ECO:0007669"/>
    <property type="project" value="InterPro"/>
</dbReference>
<feature type="domain" description="NADP-dependent oxidoreductase" evidence="1">
    <location>
        <begin position="3"/>
        <end position="132"/>
    </location>
</feature>
<evidence type="ECO:0000259" key="1">
    <source>
        <dbReference type="Pfam" id="PF00248"/>
    </source>
</evidence>
<keyword evidence="3" id="KW-1185">Reference proteome</keyword>
<gene>
    <name evidence="2" type="ORF">GH714_001239</name>
</gene>
<proteinExistence type="predicted"/>
<evidence type="ECO:0000313" key="2">
    <source>
        <dbReference type="EMBL" id="KAF2309221.1"/>
    </source>
</evidence>
<dbReference type="InterPro" id="IPR023210">
    <property type="entry name" value="NADP_OxRdtase_dom"/>
</dbReference>
<comment type="caution">
    <text evidence="2">The sequence shown here is derived from an EMBL/GenBank/DDBJ whole genome shotgun (WGS) entry which is preliminary data.</text>
</comment>
<dbReference type="InterPro" id="IPR036812">
    <property type="entry name" value="NAD(P)_OxRdtase_dom_sf"/>
</dbReference>
<accession>A0A6A6M697</accession>
<organism evidence="2 3">
    <name type="scientific">Hevea brasiliensis</name>
    <name type="common">Para rubber tree</name>
    <name type="synonym">Siphonia brasiliensis</name>
    <dbReference type="NCBI Taxonomy" id="3981"/>
    <lineage>
        <taxon>Eukaryota</taxon>
        <taxon>Viridiplantae</taxon>
        <taxon>Streptophyta</taxon>
        <taxon>Embryophyta</taxon>
        <taxon>Tracheophyta</taxon>
        <taxon>Spermatophyta</taxon>
        <taxon>Magnoliopsida</taxon>
        <taxon>eudicotyledons</taxon>
        <taxon>Gunneridae</taxon>
        <taxon>Pentapetalae</taxon>
        <taxon>rosids</taxon>
        <taxon>fabids</taxon>
        <taxon>Malpighiales</taxon>
        <taxon>Euphorbiaceae</taxon>
        <taxon>Crotonoideae</taxon>
        <taxon>Micrandreae</taxon>
        <taxon>Hevea</taxon>
    </lineage>
</organism>
<reference evidence="2 3" key="1">
    <citation type="journal article" date="2020" name="Mol. Plant">
        <title>The Chromosome-Based Rubber Tree Genome Provides New Insights into Spurge Genome Evolution and Rubber Biosynthesis.</title>
        <authorList>
            <person name="Liu J."/>
            <person name="Shi C."/>
            <person name="Shi C.C."/>
            <person name="Li W."/>
            <person name="Zhang Q.J."/>
            <person name="Zhang Y."/>
            <person name="Li K."/>
            <person name="Lu H.F."/>
            <person name="Shi C."/>
            <person name="Zhu S.T."/>
            <person name="Xiao Z.Y."/>
            <person name="Nan H."/>
            <person name="Yue Y."/>
            <person name="Zhu X.G."/>
            <person name="Wu Y."/>
            <person name="Hong X.N."/>
            <person name="Fan G.Y."/>
            <person name="Tong Y."/>
            <person name="Zhang D."/>
            <person name="Mao C.L."/>
            <person name="Liu Y.L."/>
            <person name="Hao S.J."/>
            <person name="Liu W.Q."/>
            <person name="Lv M.Q."/>
            <person name="Zhang H.B."/>
            <person name="Liu Y."/>
            <person name="Hu-Tang G.R."/>
            <person name="Wang J.P."/>
            <person name="Wang J.H."/>
            <person name="Sun Y.H."/>
            <person name="Ni S.B."/>
            <person name="Chen W.B."/>
            <person name="Zhang X.C."/>
            <person name="Jiao Y.N."/>
            <person name="Eichler E.E."/>
            <person name="Li G.H."/>
            <person name="Liu X."/>
            <person name="Gao L.Z."/>
        </authorList>
    </citation>
    <scope>NUCLEOTIDE SEQUENCE [LARGE SCALE GENOMIC DNA]</scope>
    <source>
        <strain evidence="3">cv. GT1</strain>
        <tissue evidence="2">Leaf</tissue>
    </source>
</reference>
<dbReference type="InterPro" id="IPR020471">
    <property type="entry name" value="AKR"/>
</dbReference>
<dbReference type="PANTHER" id="PTHR11732">
    <property type="entry name" value="ALDO/KETO REDUCTASE"/>
    <property type="match status" value="1"/>
</dbReference>
<dbReference type="Pfam" id="PF00248">
    <property type="entry name" value="Aldo_ket_red"/>
    <property type="match status" value="1"/>
</dbReference>
<protein>
    <recommendedName>
        <fullName evidence="1">NADP-dependent oxidoreductase domain-containing protein</fullName>
    </recommendedName>
</protein>